<dbReference type="Pfam" id="PF10099">
    <property type="entry name" value="RskA_C"/>
    <property type="match status" value="1"/>
</dbReference>
<dbReference type="OrthoDB" id="5298046at2"/>
<keyword evidence="1" id="KW-1133">Transmembrane helix</keyword>
<sequence length="268" mass="29538">MRYDNAELLRQLAAEYVLGTLHGAARRRFEKLLETDEEARFQRDFWEQRLSEFGQVLSPVAPPLDVRAELLRRIAPTVASVPEPLRLPAVRRRRARSVWAYAAGFATAASLALAFLLGQHYSDADVSRPQMGRSPVATTTAAGPSEPGDAWPIYAAEVRIPGSAKGWLLSLTPDHEHLIAVASDDFFQSGRQQLQLWCLVPDTDPVAIGVLPSEKDASVTFQIPAEVRGRDQVTFAITLEPIERAAARASRRPVGPVLNQTRNLVDAI</sequence>
<protein>
    <submittedName>
        <fullName evidence="3">Anti-sigma-K factor RskA</fullName>
    </submittedName>
</protein>
<organism evidence="3 4">
    <name type="scientific">Panacagrimonas perspica</name>
    <dbReference type="NCBI Taxonomy" id="381431"/>
    <lineage>
        <taxon>Bacteria</taxon>
        <taxon>Pseudomonadati</taxon>
        <taxon>Pseudomonadota</taxon>
        <taxon>Gammaproteobacteria</taxon>
        <taxon>Nevskiales</taxon>
        <taxon>Nevskiaceae</taxon>
        <taxon>Panacagrimonas</taxon>
    </lineage>
</organism>
<comment type="caution">
    <text evidence="3">The sequence shown here is derived from an EMBL/GenBank/DDBJ whole genome shotgun (WGS) entry which is preliminary data.</text>
</comment>
<gene>
    <name evidence="3" type="ORF">DFR24_3901</name>
</gene>
<dbReference type="PANTHER" id="PTHR37461:SF1">
    <property type="entry name" value="ANTI-SIGMA-K FACTOR RSKA"/>
    <property type="match status" value="1"/>
</dbReference>
<feature type="transmembrane region" description="Helical" evidence="1">
    <location>
        <begin position="98"/>
        <end position="118"/>
    </location>
</feature>
<evidence type="ECO:0000313" key="3">
    <source>
        <dbReference type="EMBL" id="TDU26870.1"/>
    </source>
</evidence>
<dbReference type="InterPro" id="IPR018764">
    <property type="entry name" value="RskA_C"/>
</dbReference>
<dbReference type="GO" id="GO:0005886">
    <property type="term" value="C:plasma membrane"/>
    <property type="evidence" value="ECO:0007669"/>
    <property type="project" value="InterPro"/>
</dbReference>
<dbReference type="EMBL" id="SOBT01000010">
    <property type="protein sequence ID" value="TDU26870.1"/>
    <property type="molecule type" value="Genomic_DNA"/>
</dbReference>
<evidence type="ECO:0000313" key="4">
    <source>
        <dbReference type="Proteomes" id="UP000295341"/>
    </source>
</evidence>
<feature type="domain" description="Anti-sigma K factor RskA C-terminal" evidence="2">
    <location>
        <begin position="106"/>
        <end position="256"/>
    </location>
</feature>
<keyword evidence="4" id="KW-1185">Reference proteome</keyword>
<keyword evidence="1" id="KW-0812">Transmembrane</keyword>
<keyword evidence="1" id="KW-0472">Membrane</keyword>
<proteinExistence type="predicted"/>
<dbReference type="GO" id="GO:0006417">
    <property type="term" value="P:regulation of translation"/>
    <property type="evidence" value="ECO:0007669"/>
    <property type="project" value="TreeGrafter"/>
</dbReference>
<dbReference type="InterPro" id="IPR051474">
    <property type="entry name" value="Anti-sigma-K/W_factor"/>
</dbReference>
<dbReference type="AlphaFoldDB" id="A0A4S3K655"/>
<name>A0A4S3K655_9GAMM</name>
<dbReference type="GO" id="GO:0016989">
    <property type="term" value="F:sigma factor antagonist activity"/>
    <property type="evidence" value="ECO:0007669"/>
    <property type="project" value="TreeGrafter"/>
</dbReference>
<dbReference type="PANTHER" id="PTHR37461">
    <property type="entry name" value="ANTI-SIGMA-K FACTOR RSKA"/>
    <property type="match status" value="1"/>
</dbReference>
<reference evidence="3 4" key="1">
    <citation type="submission" date="2019-03" db="EMBL/GenBank/DDBJ databases">
        <title>Genomic Encyclopedia of Type Strains, Phase IV (KMG-IV): sequencing the most valuable type-strain genomes for metagenomic binning, comparative biology and taxonomic classification.</title>
        <authorList>
            <person name="Goeker M."/>
        </authorList>
    </citation>
    <scope>NUCLEOTIDE SEQUENCE [LARGE SCALE GENOMIC DNA]</scope>
    <source>
        <strain evidence="3 4">DSM 26377</strain>
    </source>
</reference>
<evidence type="ECO:0000259" key="2">
    <source>
        <dbReference type="Pfam" id="PF10099"/>
    </source>
</evidence>
<accession>A0A4S3K655</accession>
<evidence type="ECO:0000256" key="1">
    <source>
        <dbReference type="SAM" id="Phobius"/>
    </source>
</evidence>
<dbReference type="Proteomes" id="UP000295341">
    <property type="component" value="Unassembled WGS sequence"/>
</dbReference>
<dbReference type="RefSeq" id="WP_133883027.1">
    <property type="nucleotide sequence ID" value="NZ_MWIN01000009.1"/>
</dbReference>